<keyword evidence="20" id="KW-1185">Reference proteome</keyword>
<keyword evidence="16" id="KW-0325">Glycoprotein</keyword>
<keyword evidence="15" id="KW-0675">Receptor</keyword>
<keyword evidence="6" id="KW-0808">Transferase</keyword>
<dbReference type="PANTHER" id="PTHR27007">
    <property type="match status" value="1"/>
</dbReference>
<keyword evidence="8" id="KW-0732">Signal</keyword>
<dbReference type="CDD" id="cd14066">
    <property type="entry name" value="STKc_IRAK"/>
    <property type="match status" value="1"/>
</dbReference>
<evidence type="ECO:0000313" key="20">
    <source>
        <dbReference type="Proteomes" id="UP000189703"/>
    </source>
</evidence>
<dbReference type="OMA" id="LMCSHPI"/>
<organism evidence="20 21">
    <name type="scientific">Nelumbo nucifera</name>
    <name type="common">Sacred lotus</name>
    <dbReference type="NCBI Taxonomy" id="4432"/>
    <lineage>
        <taxon>Eukaryota</taxon>
        <taxon>Viridiplantae</taxon>
        <taxon>Streptophyta</taxon>
        <taxon>Embryophyta</taxon>
        <taxon>Tracheophyta</taxon>
        <taxon>Spermatophyta</taxon>
        <taxon>Magnoliopsida</taxon>
        <taxon>Proteales</taxon>
        <taxon>Nelumbonaceae</taxon>
        <taxon>Nelumbo</taxon>
    </lineage>
</organism>
<evidence type="ECO:0000256" key="11">
    <source>
        <dbReference type="ARBA" id="ARBA00022777"/>
    </source>
</evidence>
<dbReference type="GO" id="GO:0030246">
    <property type="term" value="F:carbohydrate binding"/>
    <property type="evidence" value="ECO:0007669"/>
    <property type="project" value="UniProtKB-KW"/>
</dbReference>
<dbReference type="Pfam" id="PF00069">
    <property type="entry name" value="Pkinase"/>
    <property type="match status" value="1"/>
</dbReference>
<dbReference type="SUPFAM" id="SSF49899">
    <property type="entry name" value="Concanavalin A-like lectins/glucanases"/>
    <property type="match status" value="1"/>
</dbReference>
<evidence type="ECO:0000256" key="1">
    <source>
        <dbReference type="ARBA" id="ARBA00004479"/>
    </source>
</evidence>
<dbReference type="InterPro" id="IPR017441">
    <property type="entry name" value="Protein_kinase_ATP_BS"/>
</dbReference>
<evidence type="ECO:0000256" key="16">
    <source>
        <dbReference type="ARBA" id="ARBA00023180"/>
    </source>
</evidence>
<evidence type="ECO:0000256" key="3">
    <source>
        <dbReference type="ARBA" id="ARBA00010217"/>
    </source>
</evidence>
<dbReference type="GO" id="GO:0004675">
    <property type="term" value="F:transmembrane receptor protein serine/threonine kinase activity"/>
    <property type="evidence" value="ECO:0000318"/>
    <property type="project" value="GO_Central"/>
</dbReference>
<keyword evidence="7" id="KW-0812">Transmembrane</keyword>
<comment type="catalytic activity">
    <reaction evidence="17">
        <text>L-threonyl-[protein] + ATP = O-phospho-L-threonyl-[protein] + ADP + H(+)</text>
        <dbReference type="Rhea" id="RHEA:46608"/>
        <dbReference type="Rhea" id="RHEA-COMP:11060"/>
        <dbReference type="Rhea" id="RHEA-COMP:11605"/>
        <dbReference type="ChEBI" id="CHEBI:15378"/>
        <dbReference type="ChEBI" id="CHEBI:30013"/>
        <dbReference type="ChEBI" id="CHEBI:30616"/>
        <dbReference type="ChEBI" id="CHEBI:61977"/>
        <dbReference type="ChEBI" id="CHEBI:456216"/>
        <dbReference type="EC" id="2.7.11.1"/>
    </reaction>
</comment>
<dbReference type="PROSITE" id="PS00108">
    <property type="entry name" value="PROTEIN_KINASE_ST"/>
    <property type="match status" value="1"/>
</dbReference>
<evidence type="ECO:0000256" key="6">
    <source>
        <dbReference type="ARBA" id="ARBA00022679"/>
    </source>
</evidence>
<dbReference type="RefSeq" id="XP_010256840.1">
    <property type="nucleotide sequence ID" value="XM_010258538.1"/>
</dbReference>
<evidence type="ECO:0000256" key="8">
    <source>
        <dbReference type="ARBA" id="ARBA00022729"/>
    </source>
</evidence>
<dbReference type="Gene3D" id="3.30.200.20">
    <property type="entry name" value="Phosphorylase Kinase, domain 1"/>
    <property type="match status" value="1"/>
</dbReference>
<gene>
    <name evidence="21" type="primary">LOC104597130</name>
</gene>
<dbReference type="GO" id="GO:0042742">
    <property type="term" value="P:defense response to bacterium"/>
    <property type="evidence" value="ECO:0000318"/>
    <property type="project" value="GO_Central"/>
</dbReference>
<dbReference type="PROSITE" id="PS00107">
    <property type="entry name" value="PROTEIN_KINASE_ATP"/>
    <property type="match status" value="1"/>
</dbReference>
<dbReference type="GeneID" id="104597130"/>
<dbReference type="FunFam" id="2.60.120.200:FF:000051">
    <property type="entry name" value="L-type lectin-domain containing receptor kinase V.9"/>
    <property type="match status" value="1"/>
</dbReference>
<dbReference type="Gene3D" id="2.60.120.200">
    <property type="match status" value="1"/>
</dbReference>
<dbReference type="CDD" id="cd06899">
    <property type="entry name" value="lectin_legume_LecRK_Arcelin_ConA"/>
    <property type="match status" value="1"/>
</dbReference>
<dbReference type="FunFam" id="1.10.510.10:FF:000108">
    <property type="entry name" value="L-type lectin-domain containing receptor kinase S.4"/>
    <property type="match status" value="1"/>
</dbReference>
<dbReference type="KEGG" id="nnu:104597130"/>
<keyword evidence="11" id="KW-0418">Kinase</keyword>
<comment type="similarity">
    <text evidence="2">In the N-terminal section; belongs to the leguminous lectin family.</text>
</comment>
<keyword evidence="14" id="KW-0472">Membrane</keyword>
<dbReference type="GO" id="GO:0005886">
    <property type="term" value="C:plasma membrane"/>
    <property type="evidence" value="ECO:0000318"/>
    <property type="project" value="GO_Central"/>
</dbReference>
<dbReference type="InterPro" id="IPR000719">
    <property type="entry name" value="Prot_kinase_dom"/>
</dbReference>
<dbReference type="eggNOG" id="ENOG502QSJ4">
    <property type="taxonomic scope" value="Eukaryota"/>
</dbReference>
<comment type="similarity">
    <text evidence="3">In the C-terminal section; belongs to the protein kinase superfamily. Ser/Thr protein kinase family.</text>
</comment>
<name>A0A1U7ZX38_NELNU</name>
<accession>A0A1U7ZX38</accession>
<dbReference type="EC" id="2.7.11.1" evidence="4"/>
<evidence type="ECO:0000256" key="17">
    <source>
        <dbReference type="ARBA" id="ARBA00047899"/>
    </source>
</evidence>
<evidence type="ECO:0000256" key="14">
    <source>
        <dbReference type="ARBA" id="ARBA00023136"/>
    </source>
</evidence>
<keyword evidence="13" id="KW-1133">Transmembrane helix</keyword>
<feature type="domain" description="Protein kinase" evidence="19">
    <location>
        <begin position="392"/>
        <end position="663"/>
    </location>
</feature>
<dbReference type="OrthoDB" id="4062651at2759"/>
<dbReference type="InterPro" id="IPR013320">
    <property type="entry name" value="ConA-like_dom_sf"/>
</dbReference>
<comment type="catalytic activity">
    <reaction evidence="18">
        <text>L-seryl-[protein] + ATP = O-phospho-L-seryl-[protein] + ADP + H(+)</text>
        <dbReference type="Rhea" id="RHEA:17989"/>
        <dbReference type="Rhea" id="RHEA-COMP:9863"/>
        <dbReference type="Rhea" id="RHEA-COMP:11604"/>
        <dbReference type="ChEBI" id="CHEBI:15378"/>
        <dbReference type="ChEBI" id="CHEBI:29999"/>
        <dbReference type="ChEBI" id="CHEBI:30616"/>
        <dbReference type="ChEBI" id="CHEBI:83421"/>
        <dbReference type="ChEBI" id="CHEBI:456216"/>
        <dbReference type="EC" id="2.7.11.1"/>
    </reaction>
</comment>
<dbReference type="Pfam" id="PF00139">
    <property type="entry name" value="Lectin_legB"/>
    <property type="match status" value="1"/>
</dbReference>
<dbReference type="SUPFAM" id="SSF56112">
    <property type="entry name" value="Protein kinase-like (PK-like)"/>
    <property type="match status" value="1"/>
</dbReference>
<keyword evidence="5" id="KW-0723">Serine/threonine-protein kinase</keyword>
<dbReference type="AlphaFoldDB" id="A0A1U7ZX38"/>
<protein>
    <recommendedName>
        <fullName evidence="4">non-specific serine/threonine protein kinase</fullName>
        <ecNumber evidence="4">2.7.11.1</ecNumber>
    </recommendedName>
</protein>
<dbReference type="FunFam" id="3.30.200.20:FF:000112">
    <property type="entry name" value="Lectin-domain containing receptor kinase A4.3"/>
    <property type="match status" value="1"/>
</dbReference>
<evidence type="ECO:0000256" key="5">
    <source>
        <dbReference type="ARBA" id="ARBA00022527"/>
    </source>
</evidence>
<keyword evidence="12" id="KW-0067">ATP-binding</keyword>
<evidence type="ECO:0000256" key="9">
    <source>
        <dbReference type="ARBA" id="ARBA00022734"/>
    </source>
</evidence>
<dbReference type="InterPro" id="IPR011009">
    <property type="entry name" value="Kinase-like_dom_sf"/>
</dbReference>
<dbReference type="Proteomes" id="UP000189703">
    <property type="component" value="Unplaced"/>
</dbReference>
<evidence type="ECO:0000256" key="10">
    <source>
        <dbReference type="ARBA" id="ARBA00022741"/>
    </source>
</evidence>
<evidence type="ECO:0000256" key="2">
    <source>
        <dbReference type="ARBA" id="ARBA00008536"/>
    </source>
</evidence>
<evidence type="ECO:0000256" key="12">
    <source>
        <dbReference type="ARBA" id="ARBA00022840"/>
    </source>
</evidence>
<dbReference type="Gene3D" id="1.10.510.10">
    <property type="entry name" value="Transferase(Phosphotransferase) domain 1"/>
    <property type="match status" value="1"/>
</dbReference>
<sequence length="721" mass="79352">MQDAALLNSSLCGRNTKSCAPFIRKLSLVRKNQNLCAYSVCLIATIMLHVKRGRPLFLVLLLSFAASEGSSFTYNGFQGVNLNLSGSAQITSGGVLRLTSSTKQNLGHAFYPFSLHFKNPGPKHGNVVSFSTAFVFAIVPPYPDISGHGMAFVIAPSRNLSVAQSGGQFLGLFNNSNNGNSSNHVVAIELDTVKSNDFSDINDNHVGIDINSLNSSLSAPAYFHTDHNGGRQNLSLTSGNPMQLWIEYCGEKKQIDVTLAPFNVDKPDIPLLSLNYDLSPIMKDPMYVGFSASTGSSFASHYVLGWSFNLNGPAKNLTLSRLPKLPRPKERSKFLTIGLPIVIVVFVSTVALGVHFFVTRRRKFAELVEDWEIDYGPHRFKYKDLYLATKGFGDKELLGCGGFGSVYKGILTTSRIEIAVKRISHDSRQGMREFVAEVVSIGRMRHRNLVQLLGYCRRKGELLLVYDYMPNRSLDKFIFNQPTCLLSWSQRFRIIKGVASGLLYLHEEWVQVVVHRDVKSSNVLLDGEMNGRLGDFGLAKLYDHGSDPQTTHVVGTVGYMAPELTRTSKATPSTDVFAFGAFMLEVACGRRPIEPRAQAAEDLLLVDWVFSCWSKGTILDSVDPNLGAEYVVEEMELVLKLGLMCSHYSPAVRPSMRQVVQFLGGDAPLPDPSSSSSFGRLTFRHVGEAYDDFVMSYPFSLDKTFAETQTSAADSVVSAGG</sequence>
<evidence type="ECO:0000256" key="13">
    <source>
        <dbReference type="ARBA" id="ARBA00022989"/>
    </source>
</evidence>
<evidence type="ECO:0000313" key="21">
    <source>
        <dbReference type="RefSeq" id="XP_010256840.1"/>
    </source>
</evidence>
<dbReference type="FunCoup" id="A0A1U7ZX38">
    <property type="interactions" value="754"/>
</dbReference>
<keyword evidence="10" id="KW-0547">Nucleotide-binding</keyword>
<dbReference type="InterPro" id="IPR001220">
    <property type="entry name" value="Legume_lectin_dom"/>
</dbReference>
<evidence type="ECO:0000256" key="4">
    <source>
        <dbReference type="ARBA" id="ARBA00012513"/>
    </source>
</evidence>
<dbReference type="GO" id="GO:0005524">
    <property type="term" value="F:ATP binding"/>
    <property type="evidence" value="ECO:0007669"/>
    <property type="project" value="UniProtKB-UniRule"/>
</dbReference>
<dbReference type="InterPro" id="IPR050528">
    <property type="entry name" value="L-type_Lectin-RKs"/>
</dbReference>
<evidence type="ECO:0000256" key="7">
    <source>
        <dbReference type="ARBA" id="ARBA00022692"/>
    </source>
</evidence>
<dbReference type="InterPro" id="IPR008271">
    <property type="entry name" value="Ser/Thr_kinase_AS"/>
</dbReference>
<evidence type="ECO:0000256" key="15">
    <source>
        <dbReference type="ARBA" id="ARBA00023170"/>
    </source>
</evidence>
<dbReference type="SMART" id="SM00220">
    <property type="entry name" value="S_TKc"/>
    <property type="match status" value="1"/>
</dbReference>
<evidence type="ECO:0000259" key="19">
    <source>
        <dbReference type="PROSITE" id="PS50011"/>
    </source>
</evidence>
<evidence type="ECO:0000256" key="18">
    <source>
        <dbReference type="ARBA" id="ARBA00048679"/>
    </source>
</evidence>
<proteinExistence type="inferred from homology"/>
<dbReference type="PROSITE" id="PS50011">
    <property type="entry name" value="PROTEIN_KINASE_DOM"/>
    <property type="match status" value="1"/>
</dbReference>
<comment type="subcellular location">
    <subcellularLocation>
        <location evidence="1">Membrane</location>
        <topology evidence="1">Single-pass type I membrane protein</topology>
    </subcellularLocation>
</comment>
<reference evidence="21" key="1">
    <citation type="submission" date="2025-08" db="UniProtKB">
        <authorList>
            <consortium name="RefSeq"/>
        </authorList>
    </citation>
    <scope>IDENTIFICATION</scope>
</reference>
<dbReference type="GO" id="GO:0002229">
    <property type="term" value="P:defense response to oomycetes"/>
    <property type="evidence" value="ECO:0000318"/>
    <property type="project" value="GO_Central"/>
</dbReference>
<keyword evidence="9" id="KW-0430">Lectin</keyword>